<name>A0A8H5HYR9_9AGAR</name>
<protein>
    <submittedName>
        <fullName evidence="1">Uncharacterized protein</fullName>
    </submittedName>
</protein>
<reference evidence="1 2" key="1">
    <citation type="journal article" date="2020" name="ISME J.">
        <title>Uncovering the hidden diversity of litter-decomposition mechanisms in mushroom-forming fungi.</title>
        <authorList>
            <person name="Floudas D."/>
            <person name="Bentzer J."/>
            <person name="Ahren D."/>
            <person name="Johansson T."/>
            <person name="Persson P."/>
            <person name="Tunlid A."/>
        </authorList>
    </citation>
    <scope>NUCLEOTIDE SEQUENCE [LARGE SCALE GENOMIC DNA]</scope>
    <source>
        <strain evidence="1 2">CBS 406.79</strain>
    </source>
</reference>
<comment type="caution">
    <text evidence="1">The sequence shown here is derived from an EMBL/GenBank/DDBJ whole genome shotgun (WGS) entry which is preliminary data.</text>
</comment>
<evidence type="ECO:0000313" key="1">
    <source>
        <dbReference type="EMBL" id="KAF5391873.1"/>
    </source>
</evidence>
<dbReference type="EMBL" id="JAACJN010000008">
    <property type="protein sequence ID" value="KAF5391873.1"/>
    <property type="molecule type" value="Genomic_DNA"/>
</dbReference>
<proteinExistence type="predicted"/>
<gene>
    <name evidence="1" type="ORF">D9757_001617</name>
</gene>
<dbReference type="CDD" id="cd00024">
    <property type="entry name" value="CD_CSD"/>
    <property type="match status" value="1"/>
</dbReference>
<evidence type="ECO:0000313" key="2">
    <source>
        <dbReference type="Proteomes" id="UP000518752"/>
    </source>
</evidence>
<accession>A0A8H5HYR9</accession>
<sequence length="160" mass="18209">MTWEPSSNLANAKEAVRKFHEKFPNKPKAPSLRKIEFPISLFPSHLFRPIPQPSTEPVADHLPTENVAARFARNGHCLNNFFHPINVLVNILNLVDSSYEAFEHCGMILESPYTSFELVPDGFNGIEGRWRMWESRNAMVSMCRKVARLGPEPAPDKSLH</sequence>
<dbReference type="Proteomes" id="UP000518752">
    <property type="component" value="Unassembled WGS sequence"/>
</dbReference>
<dbReference type="AlphaFoldDB" id="A0A8H5HYR9"/>
<organism evidence="1 2">
    <name type="scientific">Collybiopsis confluens</name>
    <dbReference type="NCBI Taxonomy" id="2823264"/>
    <lineage>
        <taxon>Eukaryota</taxon>
        <taxon>Fungi</taxon>
        <taxon>Dikarya</taxon>
        <taxon>Basidiomycota</taxon>
        <taxon>Agaricomycotina</taxon>
        <taxon>Agaricomycetes</taxon>
        <taxon>Agaricomycetidae</taxon>
        <taxon>Agaricales</taxon>
        <taxon>Marasmiineae</taxon>
        <taxon>Omphalotaceae</taxon>
        <taxon>Collybiopsis</taxon>
    </lineage>
</organism>
<keyword evidence="2" id="KW-1185">Reference proteome</keyword>